<dbReference type="InterPro" id="IPR044925">
    <property type="entry name" value="His-Me_finger_sf"/>
</dbReference>
<evidence type="ECO:0000313" key="3">
    <source>
        <dbReference type="Proteomes" id="UP000021369"/>
    </source>
</evidence>
<feature type="domain" description="Helix-turn-helix" evidence="1">
    <location>
        <begin position="213"/>
        <end position="261"/>
    </location>
</feature>
<keyword evidence="3" id="KW-1185">Reference proteome</keyword>
<evidence type="ECO:0000313" key="2">
    <source>
        <dbReference type="EMBL" id="EXM38596.1"/>
    </source>
</evidence>
<dbReference type="PATRIC" id="fig|1341156.4.peg.2598"/>
<dbReference type="Proteomes" id="UP000021369">
    <property type="component" value="Unassembled WGS sequence"/>
</dbReference>
<reference evidence="2 3" key="1">
    <citation type="submission" date="2013-06" db="EMBL/GenBank/DDBJ databases">
        <title>Rumen cellulosomics: divergent fiber-degrading strategies revealed by comparative genome-wide analysis of six Ruminococcal strains.</title>
        <authorList>
            <person name="Dassa B."/>
            <person name="Borovok I."/>
            <person name="Lamed R."/>
            <person name="Flint H."/>
            <person name="Yeoman C.J."/>
            <person name="White B."/>
            <person name="Bayer E.A."/>
        </authorList>
    </citation>
    <scope>NUCLEOTIDE SEQUENCE [LARGE SCALE GENOMIC DNA]</scope>
    <source>
        <strain evidence="2 3">SY3</strain>
    </source>
</reference>
<evidence type="ECO:0000259" key="1">
    <source>
        <dbReference type="Pfam" id="PF12728"/>
    </source>
</evidence>
<dbReference type="EMBL" id="JEOB01000004">
    <property type="protein sequence ID" value="EXM38596.1"/>
    <property type="molecule type" value="Genomic_DNA"/>
</dbReference>
<name>A0A011VTM7_RUMAL</name>
<proteinExistence type="predicted"/>
<protein>
    <recommendedName>
        <fullName evidence="1">Helix-turn-helix domain-containing protein</fullName>
    </recommendedName>
</protein>
<dbReference type="AlphaFoldDB" id="A0A011VTM7"/>
<sequence>MDSSMIDILQSKAPDLIVDGVELYEVHPSLGLLPGKYFVSRDGQVYSIAIHRFLSGTSDKDGYQVMNLKRADHRRGLKTAVAKVVLWTFRGAPPEDMKVPTCEHIDGNRTNNNIKNLKWLERSINCSVRVNTLRGEACRNSVLTEPQVHEICRLLTMTKMSYRKIALRFGVSIYTIVDIHDRRSWNHIGKDYDFDQRNRLKTDPRLSEYPIILSIKDVEKILNVCKNTVKKKLKSKQIYSYKEGHYVRIPKIALIEYMEQKGIKVDK</sequence>
<dbReference type="Pfam" id="PF12728">
    <property type="entry name" value="HTH_17"/>
    <property type="match status" value="1"/>
</dbReference>
<gene>
    <name evidence="2" type="ORF">RASY3_15010</name>
</gene>
<comment type="caution">
    <text evidence="2">The sequence shown here is derived from an EMBL/GenBank/DDBJ whole genome shotgun (WGS) entry which is preliminary data.</text>
</comment>
<dbReference type="InterPro" id="IPR041657">
    <property type="entry name" value="HTH_17"/>
</dbReference>
<organism evidence="2 3">
    <name type="scientific">Ruminococcus albus SY3</name>
    <dbReference type="NCBI Taxonomy" id="1341156"/>
    <lineage>
        <taxon>Bacteria</taxon>
        <taxon>Bacillati</taxon>
        <taxon>Bacillota</taxon>
        <taxon>Clostridia</taxon>
        <taxon>Eubacteriales</taxon>
        <taxon>Oscillospiraceae</taxon>
        <taxon>Ruminococcus</taxon>
    </lineage>
</organism>
<accession>A0A011VTM7</accession>
<dbReference type="Gene3D" id="3.90.75.20">
    <property type="match status" value="1"/>
</dbReference>
<dbReference type="RefSeq" id="WP_051506624.1">
    <property type="nucleotide sequence ID" value="NZ_JEOB01000004.1"/>
</dbReference>
<dbReference type="SUPFAM" id="SSF54060">
    <property type="entry name" value="His-Me finger endonucleases"/>
    <property type="match status" value="1"/>
</dbReference>
<dbReference type="OrthoDB" id="6631788at2"/>